<evidence type="ECO:0000256" key="4">
    <source>
        <dbReference type="ARBA" id="ARBA00022759"/>
    </source>
</evidence>
<keyword evidence="5" id="KW-0378">Hydrolase</keyword>
<accession>A0A1V3JRN6</accession>
<evidence type="ECO:0000256" key="7">
    <source>
        <dbReference type="ARBA" id="ARBA00023016"/>
    </source>
</evidence>
<comment type="similarity">
    <text evidence="1">Belongs to the HicA mRNA interferase family.</text>
</comment>
<dbReference type="AlphaFoldDB" id="A0A1V3JRN6"/>
<sequence length="65" mass="7485">MGSGYYDRLIKVLKQQGCYLYRQGKGSHEIWFSPLVNDTFPVAYTIKNRHTANGILKQAGIDFKF</sequence>
<proteinExistence type="inferred from homology"/>
<evidence type="ECO:0000256" key="1">
    <source>
        <dbReference type="ARBA" id="ARBA00006620"/>
    </source>
</evidence>
<evidence type="ECO:0008006" key="10">
    <source>
        <dbReference type="Google" id="ProtNLM"/>
    </source>
</evidence>
<keyword evidence="3" id="KW-0540">Nuclease</keyword>
<dbReference type="STRING" id="1907939.BKL49_04500"/>
<dbReference type="RefSeq" id="WP_077423432.1">
    <property type="nucleotide sequence ID" value="NZ_MLHQ01000010.1"/>
</dbReference>
<reference evidence="8 9" key="1">
    <citation type="submission" date="2016-10" db="EMBL/GenBank/DDBJ databases">
        <title>Rodentibacter gen. nov. and new species.</title>
        <authorList>
            <person name="Christensen H."/>
        </authorList>
    </citation>
    <scope>NUCLEOTIDE SEQUENCE [LARGE SCALE GENOMIC DNA]</scope>
    <source>
        <strain evidence="8 9">Ac151</strain>
    </source>
</reference>
<dbReference type="SUPFAM" id="SSF54786">
    <property type="entry name" value="YcfA/nrd intein domain"/>
    <property type="match status" value="1"/>
</dbReference>
<evidence type="ECO:0000256" key="2">
    <source>
        <dbReference type="ARBA" id="ARBA00022649"/>
    </source>
</evidence>
<dbReference type="Pfam" id="PF07927">
    <property type="entry name" value="HicA_toxin"/>
    <property type="match status" value="1"/>
</dbReference>
<evidence type="ECO:0000256" key="3">
    <source>
        <dbReference type="ARBA" id="ARBA00022722"/>
    </source>
</evidence>
<dbReference type="GO" id="GO:0004519">
    <property type="term" value="F:endonuclease activity"/>
    <property type="evidence" value="ECO:0007669"/>
    <property type="project" value="UniProtKB-KW"/>
</dbReference>
<gene>
    <name evidence="8" type="ORF">BKL49_04500</name>
</gene>
<protein>
    <recommendedName>
        <fullName evidence="10">Addiction module toxin, HicA family</fullName>
    </recommendedName>
</protein>
<evidence type="ECO:0000313" key="8">
    <source>
        <dbReference type="EMBL" id="OOF59339.1"/>
    </source>
</evidence>
<keyword evidence="4" id="KW-0255">Endonuclease</keyword>
<dbReference type="InterPro" id="IPR012933">
    <property type="entry name" value="HicA_mRNA_interferase"/>
</dbReference>
<name>A0A1V3JRN6_9PAST</name>
<dbReference type="GO" id="GO:0003729">
    <property type="term" value="F:mRNA binding"/>
    <property type="evidence" value="ECO:0007669"/>
    <property type="project" value="InterPro"/>
</dbReference>
<dbReference type="Proteomes" id="UP000188602">
    <property type="component" value="Unassembled WGS sequence"/>
</dbReference>
<keyword evidence="9" id="KW-1185">Reference proteome</keyword>
<keyword evidence="7" id="KW-0346">Stress response</keyword>
<dbReference type="EMBL" id="MLHQ01000010">
    <property type="protein sequence ID" value="OOF59339.1"/>
    <property type="molecule type" value="Genomic_DNA"/>
</dbReference>
<dbReference type="OrthoDB" id="9811409at2"/>
<dbReference type="GO" id="GO:0016787">
    <property type="term" value="F:hydrolase activity"/>
    <property type="evidence" value="ECO:0007669"/>
    <property type="project" value="UniProtKB-KW"/>
</dbReference>
<organism evidence="8 9">
    <name type="scientific">Rodentibacter myodis</name>
    <dbReference type="NCBI Taxonomy" id="1907939"/>
    <lineage>
        <taxon>Bacteria</taxon>
        <taxon>Pseudomonadati</taxon>
        <taxon>Pseudomonadota</taxon>
        <taxon>Gammaproteobacteria</taxon>
        <taxon>Pasteurellales</taxon>
        <taxon>Pasteurellaceae</taxon>
        <taxon>Rodentibacter</taxon>
    </lineage>
</organism>
<evidence type="ECO:0000313" key="9">
    <source>
        <dbReference type="Proteomes" id="UP000188602"/>
    </source>
</evidence>
<dbReference type="Gene3D" id="3.30.920.30">
    <property type="entry name" value="Hypothetical protein"/>
    <property type="match status" value="1"/>
</dbReference>
<keyword evidence="2" id="KW-1277">Toxin-antitoxin system</keyword>
<evidence type="ECO:0000256" key="6">
    <source>
        <dbReference type="ARBA" id="ARBA00022884"/>
    </source>
</evidence>
<comment type="caution">
    <text evidence="8">The sequence shown here is derived from an EMBL/GenBank/DDBJ whole genome shotgun (WGS) entry which is preliminary data.</text>
</comment>
<evidence type="ECO:0000256" key="5">
    <source>
        <dbReference type="ARBA" id="ARBA00022801"/>
    </source>
</evidence>
<keyword evidence="6" id="KW-0694">RNA-binding</keyword>
<dbReference type="InterPro" id="IPR038570">
    <property type="entry name" value="HicA_sf"/>
</dbReference>